<dbReference type="OrthoDB" id="154768at2759"/>
<keyword evidence="2" id="KW-1185">Reference proteome</keyword>
<evidence type="ECO:0000313" key="1">
    <source>
        <dbReference type="EMBL" id="TMW65009.1"/>
    </source>
</evidence>
<reference evidence="1" key="1">
    <citation type="submission" date="2019-03" db="EMBL/GenBank/DDBJ databases">
        <title>Long read genome sequence of the mycoparasitic Pythium oligandrum ATCC 38472 isolated from sugarbeet rhizosphere.</title>
        <authorList>
            <person name="Gaulin E."/>
        </authorList>
    </citation>
    <scope>NUCLEOTIDE SEQUENCE</scope>
    <source>
        <strain evidence="1">ATCC 38472_TT</strain>
    </source>
</reference>
<dbReference type="AlphaFoldDB" id="A0A8K1FL88"/>
<dbReference type="EMBL" id="SPLM01000038">
    <property type="protein sequence ID" value="TMW65009.1"/>
    <property type="molecule type" value="Genomic_DNA"/>
</dbReference>
<dbReference type="Proteomes" id="UP000794436">
    <property type="component" value="Unassembled WGS sequence"/>
</dbReference>
<protein>
    <submittedName>
        <fullName evidence="1">Uncharacterized protein</fullName>
    </submittedName>
</protein>
<proteinExistence type="predicted"/>
<name>A0A8K1FL88_PYTOL</name>
<comment type="caution">
    <text evidence="1">The sequence shown here is derived from an EMBL/GenBank/DDBJ whole genome shotgun (WGS) entry which is preliminary data.</text>
</comment>
<evidence type="ECO:0000313" key="2">
    <source>
        <dbReference type="Proteomes" id="UP000794436"/>
    </source>
</evidence>
<gene>
    <name evidence="1" type="ORF">Poli38472_009176</name>
</gene>
<organism evidence="1 2">
    <name type="scientific">Pythium oligandrum</name>
    <name type="common">Mycoparasitic fungus</name>
    <dbReference type="NCBI Taxonomy" id="41045"/>
    <lineage>
        <taxon>Eukaryota</taxon>
        <taxon>Sar</taxon>
        <taxon>Stramenopiles</taxon>
        <taxon>Oomycota</taxon>
        <taxon>Peronosporomycetes</taxon>
        <taxon>Pythiales</taxon>
        <taxon>Pythiaceae</taxon>
        <taxon>Pythium</taxon>
    </lineage>
</organism>
<accession>A0A8K1FL88</accession>
<sequence length="348" mass="39264">MGSPTRPKTLKRTISKCGIDAGNFMSDFGVSVIAPKKLAPLHDSRPDGFSQQHAYYDVGEPVLLPRHDRSMMQQSNSGSFGAVNGNGGAYGTRLPEMSSEVPFGWDGSPAAMKNRYYESVMDSANMTSPSPHHAMYPYSPMDGTASTVSMDLNMFTPQSADYAMYPTHGGYEGSMQHAPQSPLLVQERDFVTAANLHAVMVDYLQEVFMYYQRAKAFTFGQLAQMVRSVPFGFRYIQGLVKNRLGIPWHLVGAFVENVLEFIRDEDIREATVYEFADFLRSAQQTLYDQMPPSNIFANLCAFFQSVLERFKKYLVAVWLETKRIEFPCEFGKKSTTLFLCMECHREHL</sequence>